<dbReference type="Proteomes" id="UP000199759">
    <property type="component" value="Unassembled WGS sequence"/>
</dbReference>
<proteinExistence type="predicted"/>
<dbReference type="PROSITE" id="PS51819">
    <property type="entry name" value="VOC"/>
    <property type="match status" value="1"/>
</dbReference>
<evidence type="ECO:0000259" key="1">
    <source>
        <dbReference type="PROSITE" id="PS51819"/>
    </source>
</evidence>
<dbReference type="InterPro" id="IPR029068">
    <property type="entry name" value="Glyas_Bleomycin-R_OHBP_Dase"/>
</dbReference>
<reference evidence="2 3" key="1">
    <citation type="submission" date="2016-10" db="EMBL/GenBank/DDBJ databases">
        <authorList>
            <person name="de Groot N.N."/>
        </authorList>
    </citation>
    <scope>NUCLEOTIDE SEQUENCE [LARGE SCALE GENOMIC DNA]</scope>
    <source>
        <strain evidence="2 3">DSM 16077</strain>
    </source>
</reference>
<dbReference type="InterPro" id="IPR004360">
    <property type="entry name" value="Glyas_Fos-R_dOase_dom"/>
</dbReference>
<gene>
    <name evidence="2" type="ORF">SAMN04488568_102263</name>
</gene>
<dbReference type="InterPro" id="IPR037523">
    <property type="entry name" value="VOC_core"/>
</dbReference>
<dbReference type="Gene3D" id="3.10.180.10">
    <property type="entry name" value="2,3-Dihydroxybiphenyl 1,2-Dioxygenase, domain 1"/>
    <property type="match status" value="1"/>
</dbReference>
<keyword evidence="3" id="KW-1185">Reference proteome</keyword>
<dbReference type="EMBL" id="FNHG01000002">
    <property type="protein sequence ID" value="SDL82906.1"/>
    <property type="molecule type" value="Genomic_DNA"/>
</dbReference>
<dbReference type="SUPFAM" id="SSF54593">
    <property type="entry name" value="Glyoxalase/Bleomycin resistance protein/Dihydroxybiphenyl dioxygenase"/>
    <property type="match status" value="1"/>
</dbReference>
<keyword evidence="2" id="KW-0560">Oxidoreductase</keyword>
<dbReference type="OrthoDB" id="9791602at2"/>
<organism evidence="2 3">
    <name type="scientific">Maricaulis salignorans</name>
    <dbReference type="NCBI Taxonomy" id="144026"/>
    <lineage>
        <taxon>Bacteria</taxon>
        <taxon>Pseudomonadati</taxon>
        <taxon>Pseudomonadota</taxon>
        <taxon>Alphaproteobacteria</taxon>
        <taxon>Maricaulales</taxon>
        <taxon>Maricaulaceae</taxon>
        <taxon>Maricaulis</taxon>
    </lineage>
</organism>
<dbReference type="AlphaFoldDB" id="A0A1G9N8S1"/>
<evidence type="ECO:0000313" key="3">
    <source>
        <dbReference type="Proteomes" id="UP000199759"/>
    </source>
</evidence>
<sequence>MFNVSRTQHVLAVNDFDSAVNYFTEKLGFTLDRTIGGWSFLHLDQFYLMVGDCQGEVPARETNNHALFAYVNCEGIDELFDQYRERGVRFNQTISDKPWGLREFGVETPEGHRIMFGQEIQA</sequence>
<name>A0A1G9N8S1_9PROT</name>
<dbReference type="RefSeq" id="WP_091766567.1">
    <property type="nucleotide sequence ID" value="NZ_FNHG01000002.1"/>
</dbReference>
<feature type="domain" description="VOC" evidence="1">
    <location>
        <begin position="5"/>
        <end position="119"/>
    </location>
</feature>
<dbReference type="GO" id="GO:0051213">
    <property type="term" value="F:dioxygenase activity"/>
    <property type="evidence" value="ECO:0007669"/>
    <property type="project" value="UniProtKB-KW"/>
</dbReference>
<protein>
    <submittedName>
        <fullName evidence="2">Glyoxalase/Bleomycin resistance protein/Dioxygenase superfamily protein</fullName>
    </submittedName>
</protein>
<dbReference type="STRING" id="144026.SAMN04488568_102263"/>
<accession>A0A1G9N8S1</accession>
<keyword evidence="2" id="KW-0223">Dioxygenase</keyword>
<dbReference type="Pfam" id="PF00903">
    <property type="entry name" value="Glyoxalase"/>
    <property type="match status" value="1"/>
</dbReference>
<evidence type="ECO:0000313" key="2">
    <source>
        <dbReference type="EMBL" id="SDL82906.1"/>
    </source>
</evidence>